<dbReference type="WBParaSite" id="TREG1_111830.1">
    <property type="protein sequence ID" value="TREG1_111830.1"/>
    <property type="gene ID" value="TREG1_111830"/>
</dbReference>
<dbReference type="PANTHER" id="PTHR43968:SF6">
    <property type="entry name" value="GLUTATHIONE S-TRANSFERASE OMEGA"/>
    <property type="match status" value="1"/>
</dbReference>
<dbReference type="Gene3D" id="3.40.30.10">
    <property type="entry name" value="Glutaredoxin"/>
    <property type="match status" value="1"/>
</dbReference>
<name>A0AA85IPS4_TRIRE</name>
<proteinExistence type="predicted"/>
<protein>
    <submittedName>
        <fullName evidence="2">Uncharacterized protein</fullName>
    </submittedName>
</protein>
<dbReference type="AlphaFoldDB" id="A0AA85IPS4"/>
<organism evidence="1 2">
    <name type="scientific">Trichobilharzia regenti</name>
    <name type="common">Nasal bird schistosome</name>
    <dbReference type="NCBI Taxonomy" id="157069"/>
    <lineage>
        <taxon>Eukaryota</taxon>
        <taxon>Metazoa</taxon>
        <taxon>Spiralia</taxon>
        <taxon>Lophotrochozoa</taxon>
        <taxon>Platyhelminthes</taxon>
        <taxon>Trematoda</taxon>
        <taxon>Digenea</taxon>
        <taxon>Strigeidida</taxon>
        <taxon>Schistosomatoidea</taxon>
        <taxon>Schistosomatidae</taxon>
        <taxon>Trichobilharzia</taxon>
    </lineage>
</organism>
<evidence type="ECO:0000313" key="2">
    <source>
        <dbReference type="WBParaSite" id="TREG1_111830.1"/>
    </source>
</evidence>
<reference evidence="1" key="1">
    <citation type="submission" date="2022-06" db="EMBL/GenBank/DDBJ databases">
        <authorList>
            <person name="Berger JAMES D."/>
            <person name="Berger JAMES D."/>
        </authorList>
    </citation>
    <scope>NUCLEOTIDE SEQUENCE [LARGE SCALE GENOMIC DNA]</scope>
</reference>
<dbReference type="SUPFAM" id="SSF47616">
    <property type="entry name" value="GST C-terminal domain-like"/>
    <property type="match status" value="1"/>
</dbReference>
<dbReference type="InterPro" id="IPR036282">
    <property type="entry name" value="Glutathione-S-Trfase_C_sf"/>
</dbReference>
<reference evidence="2" key="2">
    <citation type="submission" date="2023-11" db="UniProtKB">
        <authorList>
            <consortium name="WormBaseParasite"/>
        </authorList>
    </citation>
    <scope>IDENTIFICATION</scope>
</reference>
<dbReference type="InterPro" id="IPR050983">
    <property type="entry name" value="GST_Omega/HSP26"/>
</dbReference>
<dbReference type="Pfam" id="PF13410">
    <property type="entry name" value="GST_C_2"/>
    <property type="match status" value="1"/>
</dbReference>
<dbReference type="Gene3D" id="1.20.1050.10">
    <property type="match status" value="1"/>
</dbReference>
<keyword evidence="1" id="KW-1185">Reference proteome</keyword>
<accession>A0AA85IPS4</accession>
<evidence type="ECO:0000313" key="1">
    <source>
        <dbReference type="Proteomes" id="UP000050795"/>
    </source>
</evidence>
<dbReference type="GO" id="GO:0005737">
    <property type="term" value="C:cytoplasm"/>
    <property type="evidence" value="ECO:0007669"/>
    <property type="project" value="TreeGrafter"/>
</dbReference>
<sequence>MHLKQGDPKPEFRSDRLTLIGYRFCPYVDRVKLITGPTYMLLSSPQISDGDVAHYWEACSKLNDAIKGPYFAGHDLSLADLLIFPHLQRFETIVGRINGKDLNNIGELNGNDELRAKWPKLTGYLDAMRKKSFVAESVASCQLIARFVNNKHQGKDDPDIE</sequence>
<dbReference type="Proteomes" id="UP000050795">
    <property type="component" value="Unassembled WGS sequence"/>
</dbReference>
<dbReference type="PANTHER" id="PTHR43968">
    <property type="match status" value="1"/>
</dbReference>